<dbReference type="GO" id="GO:0005730">
    <property type="term" value="C:nucleolus"/>
    <property type="evidence" value="ECO:0007669"/>
    <property type="project" value="UniProtKB-SubCell"/>
</dbReference>
<keyword evidence="15" id="KW-1185">Reference proteome</keyword>
<evidence type="ECO:0000256" key="8">
    <source>
        <dbReference type="ARBA" id="ARBA00023242"/>
    </source>
</evidence>
<dbReference type="GeneTree" id="ENSGT00940000153668"/>
<evidence type="ECO:0000259" key="12">
    <source>
        <dbReference type="Pfam" id="PF24419"/>
    </source>
</evidence>
<reference evidence="14 15" key="1">
    <citation type="submission" date="2020-06" db="EMBL/GenBank/DDBJ databases">
        <authorList>
            <consortium name="Wellcome Sanger Institute Data Sharing"/>
        </authorList>
    </citation>
    <scope>NUCLEOTIDE SEQUENCE [LARGE SCALE GENOMIC DNA]</scope>
</reference>
<dbReference type="Pfam" id="PF24419">
    <property type="entry name" value="Cupin_NOL9"/>
    <property type="match status" value="1"/>
</dbReference>
<evidence type="ECO:0000256" key="10">
    <source>
        <dbReference type="SAM" id="MobiDB-lite"/>
    </source>
</evidence>
<keyword evidence="3" id="KW-0698">rRNA processing</keyword>
<evidence type="ECO:0000256" key="1">
    <source>
        <dbReference type="ARBA" id="ARBA00004604"/>
    </source>
</evidence>
<sequence length="717" mass="78778">MKVQKGLSRPKHASRNGNKRHPKNSKWRTHGRAFGSDSLSRAKLEHQLVGHEKPGLKRLKKQYPKAVDSRDTYGFAAMKFQAKPAPFSRGPPHTHTNGQAGSDSSSNTEDSQDWRSYAQTMLHNGVEGSEAHKGSMSERLEDGAQFHAQLDHTHNRTVLAMQPGQSLCFRGKCLLTCLYGRVEVFGFNIEEGQQPYPLYSPPSHCPLTIIALSSPTPSSKSQKEGRLEAKAILRNYLSPESLKHLLSKVDSDTCLVLLEPMDTPLTRFLMNQPDLSEIFGLSSKELGETIDSPALSAVGVTALRFPAGGKRGLFASKSYRDTLHSLLQAWGDDYDRAPIILVCGAKNSGKSTFSRHLINTLLNHTASVDYLECDLGQTEFTPPGCLSLSTVTEPLLGPPFTHQREPEHMVYYGQATCQSDMDRYLESLKLLWRHYSRETPVVINTMGWVKGPGFQLLVDLIRFFSVTHVVQLSFGDTTRCPTLTPEFLRSAHGWQTHPPPTHTLVEVETQEAMPGHVLYSVQSEFEGAGTSGEARHQRSNELRDLAMLAYFSKMQGPDPGPVRPLHCFIPYQVSMSAVALGVTHREVAPAHILYAANASLVGLCCVREKVASQGGPALLSRTPICQCVGLGVVRGIDMERGLYLLVTPVSPSLLKQVNCLLLGEIALPKTLLTTQPGAEGDLPYVTTDYSFEITGAGKLTVYKGLARPCLAKTKASK</sequence>
<dbReference type="InterPro" id="IPR032319">
    <property type="entry name" value="CLP1_P"/>
</dbReference>
<dbReference type="GO" id="GO:0000448">
    <property type="term" value="P:cleavage in ITS2 between 5.8S rRNA and LSU-rRNA of tricistronic rRNA transcript (SSU-rRNA, 5.8S rRNA, LSU-rRNA)"/>
    <property type="evidence" value="ECO:0007669"/>
    <property type="project" value="TreeGrafter"/>
</dbReference>
<proteinExistence type="inferred from homology"/>
<keyword evidence="8" id="KW-0539">Nucleus</keyword>
<dbReference type="GO" id="GO:0005524">
    <property type="term" value="F:ATP binding"/>
    <property type="evidence" value="ECO:0007669"/>
    <property type="project" value="UniProtKB-KW"/>
</dbReference>
<dbReference type="GeneID" id="114798341"/>
<evidence type="ECO:0000256" key="5">
    <source>
        <dbReference type="ARBA" id="ARBA00022741"/>
    </source>
</evidence>
<evidence type="ECO:0000313" key="14">
    <source>
        <dbReference type="Ensembl" id="ENSDCDP00010055254.1"/>
    </source>
</evidence>
<feature type="region of interest" description="Disordered" evidence="10">
    <location>
        <begin position="83"/>
        <end position="113"/>
    </location>
</feature>
<dbReference type="Gene3D" id="3.40.50.300">
    <property type="entry name" value="P-loop containing nucleotide triphosphate hydrolases"/>
    <property type="match status" value="1"/>
</dbReference>
<evidence type="ECO:0000256" key="7">
    <source>
        <dbReference type="ARBA" id="ARBA00022840"/>
    </source>
</evidence>
<dbReference type="Proteomes" id="UP000694580">
    <property type="component" value="Chromosome 10"/>
</dbReference>
<dbReference type="InterPro" id="IPR027417">
    <property type="entry name" value="P-loop_NTPase"/>
</dbReference>
<reference evidence="14" key="3">
    <citation type="submission" date="2025-09" db="UniProtKB">
        <authorList>
            <consortium name="Ensembl"/>
        </authorList>
    </citation>
    <scope>IDENTIFICATION</scope>
</reference>
<evidence type="ECO:0000256" key="2">
    <source>
        <dbReference type="ARBA" id="ARBA00011003"/>
    </source>
</evidence>
<dbReference type="RefSeq" id="XP_028849801.1">
    <property type="nucleotide sequence ID" value="XM_028993968.1"/>
</dbReference>
<comment type="similarity">
    <text evidence="2">Belongs to the Clp1 family. NOL9/GRC3 subfamily.</text>
</comment>
<evidence type="ECO:0000256" key="3">
    <source>
        <dbReference type="ARBA" id="ARBA00022552"/>
    </source>
</evidence>
<dbReference type="PANTHER" id="PTHR12755">
    <property type="entry name" value="CLEAVAGE/POLYADENYLATION FACTOR IA SUBUNIT CLP1P"/>
    <property type="match status" value="1"/>
</dbReference>
<keyword evidence="6" id="KW-0418">Kinase</keyword>
<gene>
    <name evidence="14" type="primary">NOL9</name>
</gene>
<feature type="compositionally biased region" description="Basic residues" evidence="10">
    <location>
        <begin position="8"/>
        <end position="31"/>
    </location>
</feature>
<dbReference type="Ensembl" id="ENSDCDT00010065850.1">
    <property type="protein sequence ID" value="ENSDCDP00010055254.1"/>
    <property type="gene ID" value="ENSDCDG00010031737.1"/>
</dbReference>
<comment type="subcellular location">
    <subcellularLocation>
        <location evidence="1">Nucleus</location>
        <location evidence="1">Nucleolus</location>
    </subcellularLocation>
</comment>
<dbReference type="InterPro" id="IPR045116">
    <property type="entry name" value="Clp1/Grc3"/>
</dbReference>
<evidence type="ECO:0000259" key="13">
    <source>
        <dbReference type="Pfam" id="PF25467"/>
    </source>
</evidence>
<feature type="domain" description="NOL9 C-terminal" evidence="13">
    <location>
        <begin position="569"/>
        <end position="668"/>
    </location>
</feature>
<evidence type="ECO:0000313" key="15">
    <source>
        <dbReference type="Proteomes" id="UP000694580"/>
    </source>
</evidence>
<dbReference type="GO" id="GO:0051731">
    <property type="term" value="F:polynucleotide 5'-hydroxyl-kinase activity"/>
    <property type="evidence" value="ECO:0007669"/>
    <property type="project" value="InterPro"/>
</dbReference>
<dbReference type="InterPro" id="IPR057570">
    <property type="entry name" value="NOL9_C"/>
</dbReference>
<dbReference type="Pfam" id="PF16575">
    <property type="entry name" value="CLP1_P"/>
    <property type="match status" value="1"/>
</dbReference>
<keyword evidence="5" id="KW-0547">Nucleotide-binding</keyword>
<dbReference type="Pfam" id="PF25467">
    <property type="entry name" value="NOL9_C"/>
    <property type="match status" value="1"/>
</dbReference>
<dbReference type="PANTHER" id="PTHR12755:SF3">
    <property type="entry name" value="POLYNUCLEOTIDE 5'-HYDROXYL-KINASE NOL9"/>
    <property type="match status" value="1"/>
</dbReference>
<evidence type="ECO:0000256" key="4">
    <source>
        <dbReference type="ARBA" id="ARBA00022679"/>
    </source>
</evidence>
<dbReference type="AlphaFoldDB" id="A0AAY4ED57"/>
<evidence type="ECO:0000259" key="11">
    <source>
        <dbReference type="Pfam" id="PF16575"/>
    </source>
</evidence>
<name>A0AAY4ED57_9TELE</name>
<evidence type="ECO:0000256" key="6">
    <source>
        <dbReference type="ARBA" id="ARBA00022777"/>
    </source>
</evidence>
<keyword evidence="4" id="KW-0808">Transferase</keyword>
<reference evidence="14" key="2">
    <citation type="submission" date="2025-08" db="UniProtKB">
        <authorList>
            <consortium name="Ensembl"/>
        </authorList>
    </citation>
    <scope>IDENTIFICATION</scope>
</reference>
<dbReference type="InterPro" id="IPR057573">
    <property type="entry name" value="NOL9_N"/>
</dbReference>
<organism evidence="14 15">
    <name type="scientific">Denticeps clupeoides</name>
    <name type="common">denticle herring</name>
    <dbReference type="NCBI Taxonomy" id="299321"/>
    <lineage>
        <taxon>Eukaryota</taxon>
        <taxon>Metazoa</taxon>
        <taxon>Chordata</taxon>
        <taxon>Craniata</taxon>
        <taxon>Vertebrata</taxon>
        <taxon>Euteleostomi</taxon>
        <taxon>Actinopterygii</taxon>
        <taxon>Neopterygii</taxon>
        <taxon>Teleostei</taxon>
        <taxon>Clupei</taxon>
        <taxon>Clupeiformes</taxon>
        <taxon>Denticipitoidei</taxon>
        <taxon>Denticipitidae</taxon>
        <taxon>Denticeps</taxon>
    </lineage>
</organism>
<feature type="compositionally biased region" description="Polar residues" evidence="10">
    <location>
        <begin position="94"/>
        <end position="109"/>
    </location>
</feature>
<keyword evidence="7" id="KW-0067">ATP-binding</keyword>
<feature type="compositionally biased region" description="Basic and acidic residues" evidence="10">
    <location>
        <begin position="40"/>
        <end position="55"/>
    </location>
</feature>
<protein>
    <recommendedName>
        <fullName evidence="9">Polynucleotide 5'-hydroxyl-kinase NOL9</fullName>
    </recommendedName>
</protein>
<feature type="domain" description="Clp1 P-loop" evidence="11">
    <location>
        <begin position="344"/>
        <end position="473"/>
    </location>
</feature>
<dbReference type="SUPFAM" id="SSF52540">
    <property type="entry name" value="P-loop containing nucleoside triphosphate hydrolases"/>
    <property type="match status" value="1"/>
</dbReference>
<evidence type="ECO:0000256" key="9">
    <source>
        <dbReference type="ARBA" id="ARBA00071212"/>
    </source>
</evidence>
<feature type="region of interest" description="Disordered" evidence="10">
    <location>
        <begin position="1"/>
        <end position="64"/>
    </location>
</feature>
<accession>A0AAY4ED57</accession>
<feature type="domain" description="NOL9 N-terminal" evidence="12">
    <location>
        <begin position="152"/>
        <end position="280"/>
    </location>
</feature>